<comment type="caution">
    <text evidence="11">The sequence shown here is derived from an EMBL/GenBank/DDBJ whole genome shotgun (WGS) entry which is preliminary data.</text>
</comment>
<evidence type="ECO:0000256" key="4">
    <source>
        <dbReference type="ARBA" id="ARBA00022771"/>
    </source>
</evidence>
<dbReference type="PROSITE" id="PS50048">
    <property type="entry name" value="ZN2_CY6_FUNGAL_2"/>
    <property type="match status" value="1"/>
</dbReference>
<evidence type="ECO:0000313" key="12">
    <source>
        <dbReference type="Proteomes" id="UP000481288"/>
    </source>
</evidence>
<evidence type="ECO:0000256" key="6">
    <source>
        <dbReference type="ARBA" id="ARBA00023242"/>
    </source>
</evidence>
<dbReference type="GO" id="GO:0000785">
    <property type="term" value="C:chromatin"/>
    <property type="evidence" value="ECO:0007669"/>
    <property type="project" value="TreeGrafter"/>
</dbReference>
<dbReference type="PANTHER" id="PTHR40626:SF11">
    <property type="entry name" value="ZINC FINGER PROTEIN YPR022C"/>
    <property type="match status" value="1"/>
</dbReference>
<evidence type="ECO:0000259" key="9">
    <source>
        <dbReference type="PROSITE" id="PS50048"/>
    </source>
</evidence>
<evidence type="ECO:0000256" key="5">
    <source>
        <dbReference type="ARBA" id="ARBA00022833"/>
    </source>
</evidence>
<keyword evidence="6" id="KW-0539">Nucleus</keyword>
<dbReference type="CDD" id="cd00067">
    <property type="entry name" value="GAL4"/>
    <property type="match status" value="1"/>
</dbReference>
<feature type="domain" description="C2H2-type" evidence="10">
    <location>
        <begin position="35"/>
        <end position="53"/>
    </location>
</feature>
<dbReference type="GO" id="GO:0000981">
    <property type="term" value="F:DNA-binding transcription factor activity, RNA polymerase II-specific"/>
    <property type="evidence" value="ECO:0007669"/>
    <property type="project" value="InterPro"/>
</dbReference>
<dbReference type="Gene3D" id="4.10.240.10">
    <property type="entry name" value="Zn(2)-C6 fungal-type DNA-binding domain"/>
    <property type="match status" value="1"/>
</dbReference>
<keyword evidence="2" id="KW-0479">Metal-binding</keyword>
<protein>
    <submittedName>
        <fullName evidence="11">Gastrula zinc finger protein XlCGF9.1</fullName>
    </submittedName>
</protein>
<dbReference type="Gene3D" id="3.30.160.60">
    <property type="entry name" value="Classic Zinc Finger"/>
    <property type="match status" value="2"/>
</dbReference>
<dbReference type="SMART" id="SM00066">
    <property type="entry name" value="GAL4"/>
    <property type="match status" value="1"/>
</dbReference>
<evidence type="ECO:0000256" key="8">
    <source>
        <dbReference type="SAM" id="MobiDB-lite"/>
    </source>
</evidence>
<dbReference type="InterPro" id="IPR013087">
    <property type="entry name" value="Znf_C2H2_type"/>
</dbReference>
<dbReference type="InterPro" id="IPR001138">
    <property type="entry name" value="Zn2Cys6_DnaBD"/>
</dbReference>
<feature type="domain" description="Zn(2)-C6 fungal-type" evidence="9">
    <location>
        <begin position="77"/>
        <end position="106"/>
    </location>
</feature>
<evidence type="ECO:0000313" key="11">
    <source>
        <dbReference type="EMBL" id="TVY53684.1"/>
    </source>
</evidence>
<keyword evidence="3" id="KW-0677">Repeat</keyword>
<dbReference type="InterPro" id="IPR036864">
    <property type="entry name" value="Zn2-C6_fun-type_DNA-bd_sf"/>
</dbReference>
<dbReference type="InterPro" id="IPR051059">
    <property type="entry name" value="VerF-like"/>
</dbReference>
<proteinExistence type="predicted"/>
<feature type="domain" description="C2H2-type" evidence="10">
    <location>
        <begin position="7"/>
        <end position="34"/>
    </location>
</feature>
<dbReference type="PROSITE" id="PS50157">
    <property type="entry name" value="ZINC_FINGER_C2H2_2"/>
    <property type="match status" value="2"/>
</dbReference>
<evidence type="ECO:0000256" key="3">
    <source>
        <dbReference type="ARBA" id="ARBA00022737"/>
    </source>
</evidence>
<evidence type="ECO:0000256" key="1">
    <source>
        <dbReference type="ARBA" id="ARBA00004123"/>
    </source>
</evidence>
<evidence type="ECO:0000256" key="2">
    <source>
        <dbReference type="ARBA" id="ARBA00022723"/>
    </source>
</evidence>
<dbReference type="Pfam" id="PF00172">
    <property type="entry name" value="Zn_clus"/>
    <property type="match status" value="1"/>
</dbReference>
<keyword evidence="12" id="KW-1185">Reference proteome</keyword>
<dbReference type="SUPFAM" id="SSF57667">
    <property type="entry name" value="beta-beta-alpha zinc fingers"/>
    <property type="match status" value="1"/>
</dbReference>
<dbReference type="PROSITE" id="PS00028">
    <property type="entry name" value="ZINC_FINGER_C2H2_1"/>
    <property type="match status" value="1"/>
</dbReference>
<organism evidence="11 12">
    <name type="scientific">Lachnellula cervina</name>
    <dbReference type="NCBI Taxonomy" id="1316786"/>
    <lineage>
        <taxon>Eukaryota</taxon>
        <taxon>Fungi</taxon>
        <taxon>Dikarya</taxon>
        <taxon>Ascomycota</taxon>
        <taxon>Pezizomycotina</taxon>
        <taxon>Leotiomycetes</taxon>
        <taxon>Helotiales</taxon>
        <taxon>Lachnaceae</taxon>
        <taxon>Lachnellula</taxon>
    </lineage>
</organism>
<feature type="region of interest" description="Disordered" evidence="8">
    <location>
        <begin position="107"/>
        <end position="133"/>
    </location>
</feature>
<gene>
    <name evidence="11" type="primary">ZG9</name>
    <name evidence="11" type="ORF">LCER1_G004145</name>
</gene>
<reference evidence="11 12" key="1">
    <citation type="submission" date="2018-05" db="EMBL/GenBank/DDBJ databases">
        <title>Whole genome sequencing for identification of molecular markers to develop diagnostic detection tools for the regulated plant pathogen Lachnellula willkommii.</title>
        <authorList>
            <person name="Giroux E."/>
            <person name="Bilodeau G."/>
        </authorList>
    </citation>
    <scope>NUCLEOTIDE SEQUENCE [LARGE SCALE GENOMIC DNA]</scope>
    <source>
        <strain evidence="11 12">CBS 625.97</strain>
    </source>
</reference>
<keyword evidence="4 7" id="KW-0863">Zinc-finger</keyword>
<dbReference type="FunFam" id="3.30.160.60:FF:000100">
    <property type="entry name" value="Zinc finger 45-like"/>
    <property type="match status" value="1"/>
</dbReference>
<name>A0A7D8YNV3_9HELO</name>
<dbReference type="PROSITE" id="PS00463">
    <property type="entry name" value="ZN2_CY6_FUNGAL_1"/>
    <property type="match status" value="1"/>
</dbReference>
<dbReference type="AlphaFoldDB" id="A0A7D8YNV3"/>
<evidence type="ECO:0000259" key="10">
    <source>
        <dbReference type="PROSITE" id="PS50157"/>
    </source>
</evidence>
<dbReference type="Proteomes" id="UP000481288">
    <property type="component" value="Unassembled WGS sequence"/>
</dbReference>
<dbReference type="GO" id="GO:0000978">
    <property type="term" value="F:RNA polymerase II cis-regulatory region sequence-specific DNA binding"/>
    <property type="evidence" value="ECO:0007669"/>
    <property type="project" value="InterPro"/>
</dbReference>
<dbReference type="InterPro" id="IPR036236">
    <property type="entry name" value="Znf_C2H2_sf"/>
</dbReference>
<dbReference type="EMBL" id="QGMG01000425">
    <property type="protein sequence ID" value="TVY53684.1"/>
    <property type="molecule type" value="Genomic_DNA"/>
</dbReference>
<dbReference type="OrthoDB" id="10018191at2759"/>
<dbReference type="GO" id="GO:0008270">
    <property type="term" value="F:zinc ion binding"/>
    <property type="evidence" value="ECO:0007669"/>
    <property type="project" value="UniProtKB-KW"/>
</dbReference>
<dbReference type="GO" id="GO:0005634">
    <property type="term" value="C:nucleus"/>
    <property type="evidence" value="ECO:0007669"/>
    <property type="project" value="UniProtKB-SubCell"/>
</dbReference>
<feature type="compositionally biased region" description="Polar residues" evidence="8">
    <location>
        <begin position="110"/>
        <end position="133"/>
    </location>
</feature>
<keyword evidence="5" id="KW-0862">Zinc</keyword>
<accession>A0A7D8YNV3</accession>
<dbReference type="FunFam" id="3.30.160.60:FF:000065">
    <property type="entry name" value="B-cell CLL/lymphoma 6, member B"/>
    <property type="match status" value="1"/>
</dbReference>
<dbReference type="SUPFAM" id="SSF57701">
    <property type="entry name" value="Zn2/Cys6 DNA-binding domain"/>
    <property type="match status" value="1"/>
</dbReference>
<evidence type="ECO:0000256" key="7">
    <source>
        <dbReference type="PROSITE-ProRule" id="PRU00042"/>
    </source>
</evidence>
<sequence>MEAQSPSTCNQCGKKFQRKAHLLRHQQQHSGDRPYSCKFCSKTFKRSDVLRDHFSRCDRRGNSAIPNSLERGRKRHACDECSRLKVKCDNNVPCRKCKEFGRTCVKSRPTAASSPDESTASASRSTPDLASSDRNSIGFLLNCPTETDFMREFPKSSTLSPNSKAAEYQSFMNLGHSYEPPLAGMNDASYMHQGYGHIMQDNSLDVLLNNLEFGAFEERSHSWQVPGENTMPWSGDATFIDRNALGQKAYEIREKLKYTAANLHSPNMPPKEILDAINSITADNIAAWVKLYFTHWHKHAPLVHESSFNPCAAAVPLILAVISLGGMYTKDASEVAKLKLLLDTIEAYVYSIPGLNEEYDIPGRTYVIQGENAAPEWQQYQLEELQGAYLMIVVQFWSGNPTARTRTSSPLEAGSERSRIYGKSTNIRVARVDCVLRHGTDLAPSTAILATMLDHAFGIFDNVSPRFQWAEIDLPFPSDDVYFKVTNYEELVSQSLYPQHKIKVKDAFLVLFSPPETAEHDLKVLRNANLTALDMQMLIHYLYTYVWKTTFSNPMAALPTVKIPDLLSPFRTAMRNWRTVWDQIKNLVPENEWNKLGFQITAETYFDAVKAIVDAFEKRDGKFPPIPSDCEKGTHLKRLLTF</sequence>
<dbReference type="PANTHER" id="PTHR40626">
    <property type="entry name" value="MIP31509P"/>
    <property type="match status" value="1"/>
</dbReference>
<comment type="subcellular location">
    <subcellularLocation>
        <location evidence="1">Nucleus</location>
    </subcellularLocation>
</comment>
<dbReference type="SMART" id="SM00355">
    <property type="entry name" value="ZnF_C2H2"/>
    <property type="match status" value="2"/>
</dbReference>